<dbReference type="EC" id="2.3.2.27" evidence="4"/>
<evidence type="ECO:0000313" key="16">
    <source>
        <dbReference type="Proteomes" id="UP001385951"/>
    </source>
</evidence>
<keyword evidence="7 11" id="KW-0863">Zinc-finger</keyword>
<dbReference type="EMBL" id="JASBNA010000030">
    <property type="protein sequence ID" value="KAK7683519.1"/>
    <property type="molecule type" value="Genomic_DNA"/>
</dbReference>
<dbReference type="SUPFAM" id="SSF57850">
    <property type="entry name" value="RING/U-box"/>
    <property type="match status" value="1"/>
</dbReference>
<evidence type="ECO:0000256" key="1">
    <source>
        <dbReference type="ARBA" id="ARBA00000900"/>
    </source>
</evidence>
<evidence type="ECO:0000259" key="13">
    <source>
        <dbReference type="PROSITE" id="PS50089"/>
    </source>
</evidence>
<dbReference type="Pfam" id="PF00097">
    <property type="entry name" value="zf-C3HC4"/>
    <property type="match status" value="1"/>
</dbReference>
<comment type="subcellular location">
    <subcellularLocation>
        <location evidence="2">Endomembrane system</location>
    </subcellularLocation>
</comment>
<feature type="domain" description="RING-type" evidence="13">
    <location>
        <begin position="544"/>
        <end position="582"/>
    </location>
</feature>
<dbReference type="PROSITE" id="PS50157">
    <property type="entry name" value="ZINC_FINGER_C2H2_2"/>
    <property type="match status" value="1"/>
</dbReference>
<proteinExistence type="predicted"/>
<evidence type="ECO:0000256" key="10">
    <source>
        <dbReference type="ARBA" id="ARBA00023136"/>
    </source>
</evidence>
<dbReference type="InterPro" id="IPR001841">
    <property type="entry name" value="Znf_RING"/>
</dbReference>
<feature type="region of interest" description="Disordered" evidence="12">
    <location>
        <begin position="465"/>
        <end position="530"/>
    </location>
</feature>
<evidence type="ECO:0000256" key="12">
    <source>
        <dbReference type="SAM" id="MobiDB-lite"/>
    </source>
</evidence>
<evidence type="ECO:0000256" key="11">
    <source>
        <dbReference type="PROSITE-ProRule" id="PRU00042"/>
    </source>
</evidence>
<dbReference type="GO" id="GO:0008270">
    <property type="term" value="F:zinc ion binding"/>
    <property type="evidence" value="ECO:0007669"/>
    <property type="project" value="UniProtKB-KW"/>
</dbReference>
<reference evidence="15 16" key="1">
    <citation type="submission" date="2022-09" db="EMBL/GenBank/DDBJ databases">
        <authorList>
            <person name="Palmer J.M."/>
        </authorList>
    </citation>
    <scope>NUCLEOTIDE SEQUENCE [LARGE SCALE GENOMIC DNA]</scope>
    <source>
        <strain evidence="15 16">DSM 7382</strain>
    </source>
</reference>
<evidence type="ECO:0000256" key="3">
    <source>
        <dbReference type="ARBA" id="ARBA00004906"/>
    </source>
</evidence>
<name>A0AAW0FVW2_9APHY</name>
<evidence type="ECO:0000256" key="6">
    <source>
        <dbReference type="ARBA" id="ARBA00022723"/>
    </source>
</evidence>
<sequence>MAFICQQCNNRSFISQLALDQHTQSSAHRAKFGCLSCAKRFTTAAGLDAHSKVVHDKSKPSTPALAPAKTVEERKEIAKPAVQIAAQPTVQPTIQSTAQPTVQTKVQPADPNITYCSCGVRVYSSAMMLHFKFSPNHPNCISCGNGFETRMLHDAHVLASHPDCSCIPCQIAFASKTDRDQHYHESKAHPSCPICLVGFEDEPCYHDHLLTVHPRSPTPTPIDPAVPFLFPPPSPKSYYYTTYGLPEHPPTNPRVSSEYVSASRRSSHYSPSVHSARALQESRPQTPQSETGKSQRDEREATPPSYSRASSEPPPTLPHIRTSELFPQPLVEPEAPLLSAATDRATIITQASAPTSSVRTSQSISYASDATPDLTIDSSYSVISPESQNEADVASPVTAIASIIPPTRSPTPSVRSSRVSVNATVSRPPSRRQSTPRVIQASLPPPSVPITPLEPMANASMAVAAPVTPRGSPSSAGKTSSASSESSVTHSSRSKSSRTKVTSGVSGIPLGSTNGKKTHYDPKNSSATISINSRVPEKELNWHCRICLKDPSEPTVTMCGHLFCHSCIIQELARGLACPVCKRVMLLRLQLGATEKVAF</sequence>
<dbReference type="AlphaFoldDB" id="A0AAW0FVW2"/>
<keyword evidence="6" id="KW-0479">Metal-binding</keyword>
<dbReference type="Gene3D" id="3.30.40.10">
    <property type="entry name" value="Zinc/RING finger domain, C3HC4 (zinc finger)"/>
    <property type="match status" value="1"/>
</dbReference>
<keyword evidence="16" id="KW-1185">Reference proteome</keyword>
<comment type="pathway">
    <text evidence="3">Protein modification; protein ubiquitination.</text>
</comment>
<dbReference type="GO" id="GO:0006511">
    <property type="term" value="P:ubiquitin-dependent protein catabolic process"/>
    <property type="evidence" value="ECO:0007669"/>
    <property type="project" value="InterPro"/>
</dbReference>
<dbReference type="PROSITE" id="PS50089">
    <property type="entry name" value="ZF_RING_2"/>
    <property type="match status" value="1"/>
</dbReference>
<accession>A0AAW0FVW2</accession>
<evidence type="ECO:0000256" key="9">
    <source>
        <dbReference type="ARBA" id="ARBA00022833"/>
    </source>
</evidence>
<feature type="region of interest" description="Disordered" evidence="12">
    <location>
        <begin position="403"/>
        <end position="453"/>
    </location>
</feature>
<dbReference type="GO" id="GO:0005783">
    <property type="term" value="C:endoplasmic reticulum"/>
    <property type="evidence" value="ECO:0007669"/>
    <property type="project" value="InterPro"/>
</dbReference>
<evidence type="ECO:0000256" key="8">
    <source>
        <dbReference type="ARBA" id="ARBA00022786"/>
    </source>
</evidence>
<dbReference type="Proteomes" id="UP001385951">
    <property type="component" value="Unassembled WGS sequence"/>
</dbReference>
<feature type="compositionally biased region" description="Low complexity" evidence="12">
    <location>
        <begin position="470"/>
        <end position="491"/>
    </location>
</feature>
<gene>
    <name evidence="15" type="ORF">QCA50_013353</name>
</gene>
<keyword evidence="8" id="KW-0833">Ubl conjugation pathway</keyword>
<keyword evidence="9" id="KW-0862">Zinc</keyword>
<feature type="region of interest" description="Disordered" evidence="12">
    <location>
        <begin position="241"/>
        <end position="321"/>
    </location>
</feature>
<dbReference type="PROSITE" id="PS00518">
    <property type="entry name" value="ZF_RING_1"/>
    <property type="match status" value="1"/>
</dbReference>
<dbReference type="SMART" id="SM00184">
    <property type="entry name" value="RING"/>
    <property type="match status" value="1"/>
</dbReference>
<feature type="domain" description="C2H2-type" evidence="14">
    <location>
        <begin position="32"/>
        <end position="60"/>
    </location>
</feature>
<dbReference type="InterPro" id="IPR013087">
    <property type="entry name" value="Znf_C2H2_type"/>
</dbReference>
<feature type="compositionally biased region" description="Low complexity" evidence="12">
    <location>
        <begin position="403"/>
        <end position="437"/>
    </location>
</feature>
<protein>
    <recommendedName>
        <fullName evidence="4">RING-type E3 ubiquitin transferase</fullName>
        <ecNumber evidence="4">2.3.2.27</ecNumber>
    </recommendedName>
</protein>
<organism evidence="15 16">
    <name type="scientific">Cerrena zonata</name>
    <dbReference type="NCBI Taxonomy" id="2478898"/>
    <lineage>
        <taxon>Eukaryota</taxon>
        <taxon>Fungi</taxon>
        <taxon>Dikarya</taxon>
        <taxon>Basidiomycota</taxon>
        <taxon>Agaricomycotina</taxon>
        <taxon>Agaricomycetes</taxon>
        <taxon>Polyporales</taxon>
        <taxon>Cerrenaceae</taxon>
        <taxon>Cerrena</taxon>
    </lineage>
</organism>
<keyword evidence="5" id="KW-0808">Transferase</keyword>
<comment type="catalytic activity">
    <reaction evidence="1">
        <text>S-ubiquitinyl-[E2 ubiquitin-conjugating enzyme]-L-cysteine + [acceptor protein]-L-lysine = [E2 ubiquitin-conjugating enzyme]-L-cysteine + N(6)-ubiquitinyl-[acceptor protein]-L-lysine.</text>
        <dbReference type="EC" id="2.3.2.27"/>
    </reaction>
</comment>
<dbReference type="SMART" id="SM00355">
    <property type="entry name" value="ZnF_C2H2"/>
    <property type="match status" value="5"/>
</dbReference>
<evidence type="ECO:0000256" key="4">
    <source>
        <dbReference type="ARBA" id="ARBA00012483"/>
    </source>
</evidence>
<evidence type="ECO:0000256" key="5">
    <source>
        <dbReference type="ARBA" id="ARBA00022679"/>
    </source>
</evidence>
<dbReference type="GO" id="GO:0061630">
    <property type="term" value="F:ubiquitin protein ligase activity"/>
    <property type="evidence" value="ECO:0007669"/>
    <property type="project" value="UniProtKB-EC"/>
</dbReference>
<evidence type="ECO:0000313" key="15">
    <source>
        <dbReference type="EMBL" id="KAK7683519.1"/>
    </source>
</evidence>
<dbReference type="PROSITE" id="PS00028">
    <property type="entry name" value="ZINC_FINGER_C2H2_1"/>
    <property type="match status" value="1"/>
</dbReference>
<dbReference type="InterPro" id="IPR018957">
    <property type="entry name" value="Znf_C3HC4_RING-type"/>
</dbReference>
<dbReference type="InterPro" id="IPR017907">
    <property type="entry name" value="Znf_RING_CS"/>
</dbReference>
<feature type="compositionally biased region" description="Polar residues" evidence="12">
    <location>
        <begin position="282"/>
        <end position="292"/>
    </location>
</feature>
<keyword evidence="10" id="KW-0472">Membrane</keyword>
<evidence type="ECO:0000259" key="14">
    <source>
        <dbReference type="PROSITE" id="PS50157"/>
    </source>
</evidence>
<evidence type="ECO:0000256" key="7">
    <source>
        <dbReference type="ARBA" id="ARBA00022771"/>
    </source>
</evidence>
<comment type="caution">
    <text evidence="15">The sequence shown here is derived from an EMBL/GenBank/DDBJ whole genome shotgun (WGS) entry which is preliminary data.</text>
</comment>
<dbReference type="Gene3D" id="3.30.160.60">
    <property type="entry name" value="Classic Zinc Finger"/>
    <property type="match status" value="1"/>
</dbReference>
<dbReference type="PANTHER" id="PTHR12313">
    <property type="entry name" value="E3 UBIQUITIN-PROTEIN LIGASE RNF5-RELATED"/>
    <property type="match status" value="1"/>
</dbReference>
<dbReference type="InterPro" id="IPR045103">
    <property type="entry name" value="RNF5/RNF185-like"/>
</dbReference>
<evidence type="ECO:0000256" key="2">
    <source>
        <dbReference type="ARBA" id="ARBA00004308"/>
    </source>
</evidence>
<dbReference type="InterPro" id="IPR013083">
    <property type="entry name" value="Znf_RING/FYVE/PHD"/>
</dbReference>
<feature type="compositionally biased region" description="Low complexity" evidence="12">
    <location>
        <begin position="254"/>
        <end position="276"/>
    </location>
</feature>